<dbReference type="PANTHER" id="PTHR35332">
    <property type="entry name" value="REGULATION OF ENOLASE PROTEIN 1"/>
    <property type="match status" value="1"/>
</dbReference>
<protein>
    <recommendedName>
        <fullName evidence="4">Lectin</fullName>
    </recommendedName>
</protein>
<dbReference type="SUPFAM" id="SSF49899">
    <property type="entry name" value="Concanavalin A-like lectins/glucanases"/>
    <property type="match status" value="1"/>
</dbReference>
<dbReference type="Pfam" id="PF07081">
    <property type="entry name" value="DUF1349"/>
    <property type="match status" value="1"/>
</dbReference>
<feature type="compositionally biased region" description="Polar residues" evidence="1">
    <location>
        <begin position="1"/>
        <end position="11"/>
    </location>
</feature>
<dbReference type="InterPro" id="IPR009784">
    <property type="entry name" value="DUF1349"/>
</dbReference>
<dbReference type="Proteomes" id="UP001383192">
    <property type="component" value="Unassembled WGS sequence"/>
</dbReference>
<organism evidence="2 3">
    <name type="scientific">Paramarasmius palmivorus</name>
    <dbReference type="NCBI Taxonomy" id="297713"/>
    <lineage>
        <taxon>Eukaryota</taxon>
        <taxon>Fungi</taxon>
        <taxon>Dikarya</taxon>
        <taxon>Basidiomycota</taxon>
        <taxon>Agaricomycotina</taxon>
        <taxon>Agaricomycetes</taxon>
        <taxon>Agaricomycetidae</taxon>
        <taxon>Agaricales</taxon>
        <taxon>Marasmiineae</taxon>
        <taxon>Marasmiaceae</taxon>
        <taxon>Paramarasmius</taxon>
    </lineage>
</organism>
<proteinExistence type="predicted"/>
<evidence type="ECO:0000313" key="3">
    <source>
        <dbReference type="Proteomes" id="UP001383192"/>
    </source>
</evidence>
<reference evidence="2 3" key="1">
    <citation type="submission" date="2024-01" db="EMBL/GenBank/DDBJ databases">
        <title>A draft genome for a cacao thread blight-causing isolate of Paramarasmius palmivorus.</title>
        <authorList>
            <person name="Baruah I.K."/>
            <person name="Bukari Y."/>
            <person name="Amoako-Attah I."/>
            <person name="Meinhardt L.W."/>
            <person name="Bailey B.A."/>
            <person name="Cohen S.P."/>
        </authorList>
    </citation>
    <scope>NUCLEOTIDE SEQUENCE [LARGE SCALE GENOMIC DNA]</scope>
    <source>
        <strain evidence="2 3">GH-12</strain>
    </source>
</reference>
<dbReference type="InterPro" id="IPR013320">
    <property type="entry name" value="ConA-like_dom_sf"/>
</dbReference>
<accession>A0AAW0BJR2</accession>
<evidence type="ECO:0000256" key="1">
    <source>
        <dbReference type="SAM" id="MobiDB-lite"/>
    </source>
</evidence>
<keyword evidence="3" id="KW-1185">Reference proteome</keyword>
<dbReference type="EMBL" id="JAYKXP010000099">
    <property type="protein sequence ID" value="KAK7026857.1"/>
    <property type="molecule type" value="Genomic_DNA"/>
</dbReference>
<dbReference type="AlphaFoldDB" id="A0AAW0BJR2"/>
<dbReference type="Gene3D" id="2.60.120.200">
    <property type="match status" value="1"/>
</dbReference>
<name>A0AAW0BJR2_9AGAR</name>
<gene>
    <name evidence="2" type="ORF">VNI00_015399</name>
</gene>
<evidence type="ECO:0000313" key="2">
    <source>
        <dbReference type="EMBL" id="KAK7026857.1"/>
    </source>
</evidence>
<feature type="region of interest" description="Disordered" evidence="1">
    <location>
        <begin position="1"/>
        <end position="23"/>
    </location>
</feature>
<evidence type="ECO:0008006" key="4">
    <source>
        <dbReference type="Google" id="ProtNLM"/>
    </source>
</evidence>
<sequence>MTTPKFTLTNAHTDHLPLPQNPLTGEAFTLTAKPRSDIWRTPATAGGRDDFTAPIYATRIPLKSFNRLKVTISADWKSQYAQGGLIFYYPDSTSPKTNSTNPVQWIKTGIEFEDNALFASVVVADPFSDWSLRPWGDSKITLEIERKRNGLWVYISGEGEGRSRGPFRQISWGFEGQDEGKEVVVGVFTAMPLPQEGAADGGELTVKFEGLELETI</sequence>
<dbReference type="PANTHER" id="PTHR35332:SF2">
    <property type="entry name" value="REGULATION OF ENOLASE PROTEIN 1"/>
    <property type="match status" value="1"/>
</dbReference>
<comment type="caution">
    <text evidence="2">The sequence shown here is derived from an EMBL/GenBank/DDBJ whole genome shotgun (WGS) entry which is preliminary data.</text>
</comment>